<protein>
    <submittedName>
        <fullName evidence="5">Putative glycosyltransferase, exosortase G system-associated</fullName>
    </submittedName>
</protein>
<evidence type="ECO:0000256" key="1">
    <source>
        <dbReference type="ARBA" id="ARBA00006739"/>
    </source>
</evidence>
<dbReference type="AlphaFoldDB" id="A0A3S6QXH8"/>
<accession>A0A3S6QXH8</accession>
<gene>
    <name evidence="5" type="ORF">BSQ49_04450</name>
</gene>
<dbReference type="GO" id="GO:0016757">
    <property type="term" value="F:glycosyltransferase activity"/>
    <property type="evidence" value="ECO:0007669"/>
    <property type="project" value="UniProtKB-KW"/>
</dbReference>
<evidence type="ECO:0000313" key="6">
    <source>
        <dbReference type="Proteomes" id="UP000314960"/>
    </source>
</evidence>
<dbReference type="InterPro" id="IPR029044">
    <property type="entry name" value="Nucleotide-diphossugar_trans"/>
</dbReference>
<evidence type="ECO:0000256" key="2">
    <source>
        <dbReference type="ARBA" id="ARBA00022676"/>
    </source>
</evidence>
<feature type="transmembrane region" description="Helical" evidence="4">
    <location>
        <begin position="349"/>
        <end position="374"/>
    </location>
</feature>
<feature type="transmembrane region" description="Helical" evidence="4">
    <location>
        <begin position="325"/>
        <end position="343"/>
    </location>
</feature>
<keyword evidence="3 5" id="KW-0808">Transferase</keyword>
<organism evidence="5 6">
    <name type="scientific">Liquorilactobacillus hordei</name>
    <dbReference type="NCBI Taxonomy" id="468911"/>
    <lineage>
        <taxon>Bacteria</taxon>
        <taxon>Bacillati</taxon>
        <taxon>Bacillota</taxon>
        <taxon>Bacilli</taxon>
        <taxon>Lactobacillales</taxon>
        <taxon>Lactobacillaceae</taxon>
        <taxon>Liquorilactobacillus</taxon>
    </lineage>
</organism>
<reference evidence="5 6" key="1">
    <citation type="submission" date="2016-11" db="EMBL/GenBank/DDBJ databases">
        <title>Interaction between Lactobacillus species and yeast in water kefir.</title>
        <authorList>
            <person name="Behr J."/>
            <person name="Xu D."/>
            <person name="Vogel R.F."/>
        </authorList>
    </citation>
    <scope>NUCLEOTIDE SEQUENCE [LARGE SCALE GENOMIC DNA]</scope>
    <source>
        <strain evidence="5 6">TMW 1.1822</strain>
    </source>
</reference>
<keyword evidence="4" id="KW-1133">Transmembrane helix</keyword>
<dbReference type="InterPro" id="IPR017542">
    <property type="entry name" value="XrtG-assoc_glycosyltfrase"/>
</dbReference>
<dbReference type="EMBL" id="CP018176">
    <property type="protein sequence ID" value="AUJ30857.1"/>
    <property type="molecule type" value="Genomic_DNA"/>
</dbReference>
<proteinExistence type="inferred from homology"/>
<evidence type="ECO:0000256" key="4">
    <source>
        <dbReference type="SAM" id="Phobius"/>
    </source>
</evidence>
<dbReference type="KEGG" id="lhw:BSQ49_04450"/>
<dbReference type="Proteomes" id="UP000314960">
    <property type="component" value="Chromosome"/>
</dbReference>
<name>A0A3S6QXH8_9LACO</name>
<keyword evidence="2" id="KW-0328">Glycosyltransferase</keyword>
<feature type="transmembrane region" description="Helical" evidence="4">
    <location>
        <begin position="12"/>
        <end position="39"/>
    </location>
</feature>
<dbReference type="SUPFAM" id="SSF53448">
    <property type="entry name" value="Nucleotide-diphospho-sugar transferases"/>
    <property type="match status" value="1"/>
</dbReference>
<dbReference type="Pfam" id="PF13641">
    <property type="entry name" value="Glyco_tranf_2_3"/>
    <property type="match status" value="1"/>
</dbReference>
<keyword evidence="4" id="KW-0472">Membrane</keyword>
<dbReference type="NCBIfam" id="TIGR03111">
    <property type="entry name" value="glyc2_xrt_Gpos1"/>
    <property type="match status" value="1"/>
</dbReference>
<dbReference type="Gene3D" id="3.90.550.10">
    <property type="entry name" value="Spore Coat Polysaccharide Biosynthesis Protein SpsA, Chain A"/>
    <property type="match status" value="1"/>
</dbReference>
<evidence type="ECO:0000256" key="3">
    <source>
        <dbReference type="ARBA" id="ARBA00022679"/>
    </source>
</evidence>
<comment type="similarity">
    <text evidence="1">Belongs to the glycosyltransferase 2 family.</text>
</comment>
<evidence type="ECO:0000313" key="5">
    <source>
        <dbReference type="EMBL" id="AUJ30857.1"/>
    </source>
</evidence>
<dbReference type="CDD" id="cd06423">
    <property type="entry name" value="CESA_like"/>
    <property type="match status" value="1"/>
</dbReference>
<sequence length="449" mass="52451">MSYWMDLTFLKMGFWITWTIIPVVVEIIPAFLSSIHLLFSYYRRPKLIMPTKLPVITLIVPVYNSADTLFQCIESIAKSTYPTDLVQVIVADNQSTDDSFSVFSHAQNVFSDLNMQIIHTDKGKAQALNSAIYGAIGKYVINIDSDGILDAKALMNMALRFENNENIAAMTGTILSNRQLIKKIKGPWHKMVAKNEYYEYAQAFLSGRTIESFRNELFTMSGAFSAFRRDVLLRTFMYNVSTVGEDTDMTFQVRQRLGEQVVLCPDAVFYIEPISGVGELYTQRQRWQRGQLETSKDFSENKTIGLMSFFKNFVVRRLIIDHTFMFPKMIWFFATFVLLFFRYSPVILLVSYLLIYILYVLVCTLNYVCVRILLRPFPDERIYYRKLWWVVFTFPWYNLICSIIRFIGAINTITRPTNWNSEKFSVEAKRVVTRMKDDVKNLRRDKKNE</sequence>
<feature type="transmembrane region" description="Helical" evidence="4">
    <location>
        <begin position="386"/>
        <end position="408"/>
    </location>
</feature>
<dbReference type="PANTHER" id="PTHR43630">
    <property type="entry name" value="POLY-BETA-1,6-N-ACETYL-D-GLUCOSAMINE SYNTHASE"/>
    <property type="match status" value="1"/>
</dbReference>
<dbReference type="PANTHER" id="PTHR43630:SF1">
    <property type="entry name" value="POLY-BETA-1,6-N-ACETYL-D-GLUCOSAMINE SYNTHASE"/>
    <property type="match status" value="1"/>
</dbReference>
<keyword evidence="4" id="KW-0812">Transmembrane</keyword>